<proteinExistence type="predicted"/>
<gene>
    <name evidence="1" type="ORF">VNO77_02605</name>
</gene>
<dbReference type="Proteomes" id="UP001367508">
    <property type="component" value="Unassembled WGS sequence"/>
</dbReference>
<name>A0AAN9MYA4_CANGL</name>
<accession>A0AAN9MYA4</accession>
<dbReference type="AlphaFoldDB" id="A0AAN9MYA4"/>
<reference evidence="1 2" key="1">
    <citation type="submission" date="2024-01" db="EMBL/GenBank/DDBJ databases">
        <title>The genomes of 5 underutilized Papilionoideae crops provide insights into root nodulation and disease resistanc.</title>
        <authorList>
            <person name="Jiang F."/>
        </authorList>
    </citation>
    <scope>NUCLEOTIDE SEQUENCE [LARGE SCALE GENOMIC DNA]</scope>
    <source>
        <strain evidence="1">LVBAO_FW01</strain>
        <tissue evidence="1">Leaves</tissue>
    </source>
</reference>
<protein>
    <submittedName>
        <fullName evidence="1">Uncharacterized protein</fullName>
    </submittedName>
</protein>
<sequence length="71" mass="8144">MLSMDVQVDLGLIMGVLMREHVSVELSIRMLIDENRSVAKLEITMGNSLDVSWTRFQLEDSLIWDDVKCNC</sequence>
<evidence type="ECO:0000313" key="1">
    <source>
        <dbReference type="EMBL" id="KAK7360598.1"/>
    </source>
</evidence>
<organism evidence="1 2">
    <name type="scientific">Canavalia gladiata</name>
    <name type="common">Sword bean</name>
    <name type="synonym">Dolichos gladiatus</name>
    <dbReference type="NCBI Taxonomy" id="3824"/>
    <lineage>
        <taxon>Eukaryota</taxon>
        <taxon>Viridiplantae</taxon>
        <taxon>Streptophyta</taxon>
        <taxon>Embryophyta</taxon>
        <taxon>Tracheophyta</taxon>
        <taxon>Spermatophyta</taxon>
        <taxon>Magnoliopsida</taxon>
        <taxon>eudicotyledons</taxon>
        <taxon>Gunneridae</taxon>
        <taxon>Pentapetalae</taxon>
        <taxon>rosids</taxon>
        <taxon>fabids</taxon>
        <taxon>Fabales</taxon>
        <taxon>Fabaceae</taxon>
        <taxon>Papilionoideae</taxon>
        <taxon>50 kb inversion clade</taxon>
        <taxon>NPAAA clade</taxon>
        <taxon>indigoferoid/millettioid clade</taxon>
        <taxon>Phaseoleae</taxon>
        <taxon>Canavalia</taxon>
    </lineage>
</organism>
<keyword evidence="2" id="KW-1185">Reference proteome</keyword>
<comment type="caution">
    <text evidence="1">The sequence shown here is derived from an EMBL/GenBank/DDBJ whole genome shotgun (WGS) entry which is preliminary data.</text>
</comment>
<evidence type="ECO:0000313" key="2">
    <source>
        <dbReference type="Proteomes" id="UP001367508"/>
    </source>
</evidence>
<dbReference type="EMBL" id="JAYMYQ010000001">
    <property type="protein sequence ID" value="KAK7360598.1"/>
    <property type="molecule type" value="Genomic_DNA"/>
</dbReference>